<gene>
    <name evidence="2" type="ORF">GCM10010276_32200</name>
</gene>
<evidence type="ECO:0000313" key="2">
    <source>
        <dbReference type="EMBL" id="GAA2490563.1"/>
    </source>
</evidence>
<feature type="region of interest" description="Disordered" evidence="1">
    <location>
        <begin position="19"/>
        <end position="73"/>
    </location>
</feature>
<evidence type="ECO:0000256" key="1">
    <source>
        <dbReference type="SAM" id="MobiDB-lite"/>
    </source>
</evidence>
<sequence length="132" mass="13859">MRAADEGAIRRLIVERTTAWNPKTDPTAPRTPGNAGAVGRLITRQAAARTRRARGAGPIAPHASGGADPTRPPIAERTAAWARSGAMRLLAEQVAARTEPAPNVPRTCGGKVSRGLPPQRDVAGIYAAERAR</sequence>
<protein>
    <submittedName>
        <fullName evidence="2">Uncharacterized protein</fullName>
    </submittedName>
</protein>
<name>A0ABN3LUR0_STRLO</name>
<comment type="caution">
    <text evidence="2">The sequence shown here is derived from an EMBL/GenBank/DDBJ whole genome shotgun (WGS) entry which is preliminary data.</text>
</comment>
<accession>A0ABN3LUR0</accession>
<proteinExistence type="predicted"/>
<dbReference type="Proteomes" id="UP001501777">
    <property type="component" value="Unassembled WGS sequence"/>
</dbReference>
<reference evidence="2 3" key="1">
    <citation type="journal article" date="2019" name="Int. J. Syst. Evol. Microbiol.">
        <title>The Global Catalogue of Microorganisms (GCM) 10K type strain sequencing project: providing services to taxonomists for standard genome sequencing and annotation.</title>
        <authorList>
            <consortium name="The Broad Institute Genomics Platform"/>
            <consortium name="The Broad Institute Genome Sequencing Center for Infectious Disease"/>
            <person name="Wu L."/>
            <person name="Ma J."/>
        </authorList>
    </citation>
    <scope>NUCLEOTIDE SEQUENCE [LARGE SCALE GENOMIC DNA]</scope>
    <source>
        <strain evidence="2 3">JCM 4395</strain>
    </source>
</reference>
<dbReference type="EMBL" id="BAAASG010000007">
    <property type="protein sequence ID" value="GAA2490563.1"/>
    <property type="molecule type" value="Genomic_DNA"/>
</dbReference>
<feature type="region of interest" description="Disordered" evidence="1">
    <location>
        <begin position="96"/>
        <end position="132"/>
    </location>
</feature>
<keyword evidence="3" id="KW-1185">Reference proteome</keyword>
<organism evidence="2 3">
    <name type="scientific">Streptomyces longisporus</name>
    <dbReference type="NCBI Taxonomy" id="1948"/>
    <lineage>
        <taxon>Bacteria</taxon>
        <taxon>Bacillati</taxon>
        <taxon>Actinomycetota</taxon>
        <taxon>Actinomycetes</taxon>
        <taxon>Kitasatosporales</taxon>
        <taxon>Streptomycetaceae</taxon>
        <taxon>Streptomyces</taxon>
    </lineage>
</organism>
<evidence type="ECO:0000313" key="3">
    <source>
        <dbReference type="Proteomes" id="UP001501777"/>
    </source>
</evidence>